<keyword evidence="1" id="KW-0472">Membrane</keyword>
<keyword evidence="4" id="KW-1185">Reference proteome</keyword>
<dbReference type="GeneID" id="119744299"/>
<dbReference type="AlphaFoldDB" id="A0A914BJK7"/>
<accession>A0A914BJK7</accession>
<evidence type="ECO:0000256" key="1">
    <source>
        <dbReference type="SAM" id="Phobius"/>
    </source>
</evidence>
<proteinExistence type="predicted"/>
<dbReference type="EnsemblMetazoa" id="XM_038220167.1">
    <property type="protein sequence ID" value="XP_038076095.1"/>
    <property type="gene ID" value="LOC119744299"/>
</dbReference>
<name>A0A914BJK7_PATMI</name>
<evidence type="ECO:0000313" key="3">
    <source>
        <dbReference type="EnsemblMetazoa" id="XP_038076095.1"/>
    </source>
</evidence>
<dbReference type="RefSeq" id="XP_038076095.1">
    <property type="nucleotide sequence ID" value="XM_038220167.1"/>
</dbReference>
<feature type="signal peptide" evidence="2">
    <location>
        <begin position="1"/>
        <end position="21"/>
    </location>
</feature>
<protein>
    <submittedName>
        <fullName evidence="3">Uncharacterized protein</fullName>
    </submittedName>
</protein>
<keyword evidence="1" id="KW-0812">Transmembrane</keyword>
<keyword evidence="2" id="KW-0732">Signal</keyword>
<organism evidence="3 4">
    <name type="scientific">Patiria miniata</name>
    <name type="common">Bat star</name>
    <name type="synonym">Asterina miniata</name>
    <dbReference type="NCBI Taxonomy" id="46514"/>
    <lineage>
        <taxon>Eukaryota</taxon>
        <taxon>Metazoa</taxon>
        <taxon>Echinodermata</taxon>
        <taxon>Eleutherozoa</taxon>
        <taxon>Asterozoa</taxon>
        <taxon>Asteroidea</taxon>
        <taxon>Valvatacea</taxon>
        <taxon>Valvatida</taxon>
        <taxon>Asterinidae</taxon>
        <taxon>Patiria</taxon>
    </lineage>
</organism>
<sequence>MITTSKVLLLIVTVLISPAGAFLSEWSLRAPCDDHYYHQSTNSERADDDDYSCSVFLEKKYYEEKSSKIPLSLFLACLATVGLFAYRELSVRDRVASSQSALEHDALPGLMRRLKVRWWDEQPGFSFHNWERCESCHRLKRLK</sequence>
<evidence type="ECO:0000256" key="2">
    <source>
        <dbReference type="SAM" id="SignalP"/>
    </source>
</evidence>
<dbReference type="Proteomes" id="UP000887568">
    <property type="component" value="Unplaced"/>
</dbReference>
<dbReference type="OrthoDB" id="10385839at2759"/>
<dbReference type="OMA" id="WWDEQPG"/>
<feature type="transmembrane region" description="Helical" evidence="1">
    <location>
        <begin position="69"/>
        <end position="86"/>
    </location>
</feature>
<evidence type="ECO:0000313" key="4">
    <source>
        <dbReference type="Proteomes" id="UP000887568"/>
    </source>
</evidence>
<feature type="chain" id="PRO_5037644309" evidence="2">
    <location>
        <begin position="22"/>
        <end position="143"/>
    </location>
</feature>
<keyword evidence="1" id="KW-1133">Transmembrane helix</keyword>
<reference evidence="3" key="1">
    <citation type="submission" date="2022-11" db="UniProtKB">
        <authorList>
            <consortium name="EnsemblMetazoa"/>
        </authorList>
    </citation>
    <scope>IDENTIFICATION</scope>
</reference>